<gene>
    <name evidence="2" type="ORF">EV664_10877</name>
</gene>
<feature type="domain" description="PilZ" evidence="1">
    <location>
        <begin position="119"/>
        <end position="191"/>
    </location>
</feature>
<reference evidence="2 3" key="1">
    <citation type="submission" date="2019-03" db="EMBL/GenBank/DDBJ databases">
        <title>Genomic Encyclopedia of Type Strains, Phase IV (KMG-IV): sequencing the most valuable type-strain genomes for metagenomic binning, comparative biology and taxonomic classification.</title>
        <authorList>
            <person name="Goeker M."/>
        </authorList>
    </citation>
    <scope>NUCLEOTIDE SEQUENCE [LARGE SCALE GENOMIC DNA]</scope>
    <source>
        <strain evidence="2 3">DSM 25059</strain>
    </source>
</reference>
<dbReference type="SUPFAM" id="SSF141371">
    <property type="entry name" value="PilZ domain-like"/>
    <property type="match status" value="2"/>
</dbReference>
<dbReference type="EMBL" id="SNWD01000008">
    <property type="protein sequence ID" value="TDN81135.1"/>
    <property type="molecule type" value="Genomic_DNA"/>
</dbReference>
<evidence type="ECO:0000313" key="2">
    <source>
        <dbReference type="EMBL" id="TDN81135.1"/>
    </source>
</evidence>
<dbReference type="InterPro" id="IPR009875">
    <property type="entry name" value="PilZ_domain"/>
</dbReference>
<dbReference type="Gene3D" id="2.40.10.220">
    <property type="entry name" value="predicted glycosyltransferase like domains"/>
    <property type="match status" value="1"/>
</dbReference>
<name>A0A4R6FKN1_9SPHN</name>
<keyword evidence="3" id="KW-1185">Reference proteome</keyword>
<dbReference type="Proteomes" id="UP000295493">
    <property type="component" value="Unassembled WGS sequence"/>
</dbReference>
<dbReference type="RefSeq" id="WP_133495993.1">
    <property type="nucleotide sequence ID" value="NZ_BMLU01000008.1"/>
</dbReference>
<dbReference type="Pfam" id="PF07238">
    <property type="entry name" value="PilZ"/>
    <property type="match status" value="2"/>
</dbReference>
<accession>A0A4R6FKN1</accession>
<evidence type="ECO:0000259" key="1">
    <source>
        <dbReference type="Pfam" id="PF07238"/>
    </source>
</evidence>
<organism evidence="2 3">
    <name type="scientific">Stakelama pacifica</name>
    <dbReference type="NCBI Taxonomy" id="517720"/>
    <lineage>
        <taxon>Bacteria</taxon>
        <taxon>Pseudomonadati</taxon>
        <taxon>Pseudomonadota</taxon>
        <taxon>Alphaproteobacteria</taxon>
        <taxon>Sphingomonadales</taxon>
        <taxon>Sphingomonadaceae</taxon>
        <taxon>Stakelama</taxon>
    </lineage>
</organism>
<proteinExistence type="predicted"/>
<dbReference type="AlphaFoldDB" id="A0A4R6FKN1"/>
<feature type="domain" description="PilZ" evidence="1">
    <location>
        <begin position="26"/>
        <end position="103"/>
    </location>
</feature>
<dbReference type="GO" id="GO:0035438">
    <property type="term" value="F:cyclic-di-GMP binding"/>
    <property type="evidence" value="ECO:0007669"/>
    <property type="project" value="InterPro"/>
</dbReference>
<protein>
    <submittedName>
        <fullName evidence="2">PilZ domain-containing protein</fullName>
    </submittedName>
</protein>
<dbReference type="OrthoDB" id="7929489at2"/>
<comment type="caution">
    <text evidence="2">The sequence shown here is derived from an EMBL/GenBank/DDBJ whole genome shotgun (WGS) entry which is preliminary data.</text>
</comment>
<sequence>MSVEPFSPQPSEAASFSVDRRAPETKRLVTTLLVGRLLFAGTDGLCRVRNISTGGARIETPATLAPGDPVQVELRGDIVLAGHVRWTGPGVVGMEFVQPIDTDAVLHGAQSDTDWHQRMPRITTQCPVTVRQHGRIVHADMLDINPRGARLANLQWPLAEGLFTLNIPQLEPVEGTIRWCDNDMAGIQFTKPILYSALAEWLQSSPTRFALR</sequence>
<evidence type="ECO:0000313" key="3">
    <source>
        <dbReference type="Proteomes" id="UP000295493"/>
    </source>
</evidence>